<dbReference type="InterPro" id="IPR000711">
    <property type="entry name" value="ATPase_OSCP/dsu"/>
</dbReference>
<keyword evidence="5 7" id="KW-0472">Membrane</keyword>
<comment type="function">
    <text evidence="7">F(1)F(0) ATP synthase produces ATP from ADP in the presence of a proton or sodium gradient. F-type ATPases consist of two structural domains, F(1) containing the extramembraneous catalytic core and F(0) containing the membrane proton channel, linked together by a central stalk and a peripheral stalk. During catalysis, ATP synthesis in the catalytic domain of F(1) is coupled via a rotary mechanism of the central stalk subunits to proton translocation.</text>
</comment>
<dbReference type="NCBIfam" id="NF004403">
    <property type="entry name" value="PRK05758.2-4"/>
    <property type="match status" value="1"/>
</dbReference>
<dbReference type="GO" id="GO:0045259">
    <property type="term" value="C:proton-transporting ATP synthase complex"/>
    <property type="evidence" value="ECO:0007669"/>
    <property type="project" value="UniProtKB-KW"/>
</dbReference>
<evidence type="ECO:0000256" key="2">
    <source>
        <dbReference type="ARBA" id="ARBA00022448"/>
    </source>
</evidence>
<comment type="subcellular location">
    <subcellularLocation>
        <location evidence="7">Cell membrane</location>
        <topology evidence="7">Peripheral membrane protein</topology>
    </subcellularLocation>
    <subcellularLocation>
        <location evidence="1">Membrane</location>
    </subcellularLocation>
</comment>
<comment type="function">
    <text evidence="7">This protein is part of the stalk that links CF(0) to CF(1). It either transmits conformational changes from CF(0) to CF(1) or is implicated in proton conduction.</text>
</comment>
<dbReference type="Gene3D" id="1.10.520.20">
    <property type="entry name" value="N-terminal domain of the delta subunit of the F1F0-ATP synthase"/>
    <property type="match status" value="1"/>
</dbReference>
<evidence type="ECO:0000313" key="9">
    <source>
        <dbReference type="Proteomes" id="UP000004080"/>
    </source>
</evidence>
<evidence type="ECO:0000256" key="6">
    <source>
        <dbReference type="ARBA" id="ARBA00023310"/>
    </source>
</evidence>
<dbReference type="GO" id="GO:0046933">
    <property type="term" value="F:proton-transporting ATP synthase activity, rotational mechanism"/>
    <property type="evidence" value="ECO:0007669"/>
    <property type="project" value="UniProtKB-UniRule"/>
</dbReference>
<dbReference type="InterPro" id="IPR026015">
    <property type="entry name" value="ATP_synth_OSCP/delta_N_sf"/>
</dbReference>
<dbReference type="eggNOG" id="COG0712">
    <property type="taxonomic scope" value="Bacteria"/>
</dbReference>
<proteinExistence type="inferred from homology"/>
<dbReference type="PRINTS" id="PR00125">
    <property type="entry name" value="ATPASEDELTA"/>
</dbReference>
<dbReference type="GO" id="GO:0005886">
    <property type="term" value="C:plasma membrane"/>
    <property type="evidence" value="ECO:0007669"/>
    <property type="project" value="UniProtKB-SubCell"/>
</dbReference>
<dbReference type="Proteomes" id="UP000004080">
    <property type="component" value="Unassembled WGS sequence"/>
</dbReference>
<keyword evidence="3 7" id="KW-0375">Hydrogen ion transport</keyword>
<dbReference type="PATRIC" id="fig|1196324.3.peg.3747"/>
<keyword evidence="7" id="KW-1003">Cell membrane</keyword>
<keyword evidence="2 7" id="KW-0813">Transport</keyword>
<gene>
    <name evidence="7" type="primary">atpH</name>
    <name evidence="8" type="ORF">A374_18384</name>
</gene>
<reference evidence="8 9" key="1">
    <citation type="journal article" date="2012" name="J. Bacteriol.">
        <title>Genome of Bacillus macauensis ZFHKF-1, a Long-Chain-Forming Bacterium.</title>
        <authorList>
            <person name="Cai L."/>
            <person name="Zhang T."/>
        </authorList>
    </citation>
    <scope>NUCLEOTIDE SEQUENCE [LARGE SCALE GENOMIC DNA]</scope>
    <source>
        <strain evidence="8 9">ZFHKF-1</strain>
    </source>
</reference>
<evidence type="ECO:0000256" key="7">
    <source>
        <dbReference type="HAMAP-Rule" id="MF_01416"/>
    </source>
</evidence>
<keyword evidence="9" id="KW-1185">Reference proteome</keyword>
<protein>
    <recommendedName>
        <fullName evidence="7">ATP synthase subunit delta</fullName>
    </recommendedName>
    <alternativeName>
        <fullName evidence="7">ATP synthase F(1) sector subunit delta</fullName>
    </alternativeName>
    <alternativeName>
        <fullName evidence="7">F-type ATPase subunit delta</fullName>
        <shortName evidence="7">F-ATPase subunit delta</shortName>
    </alternativeName>
</protein>
<dbReference type="OrthoDB" id="9802471at2"/>
<name>I8UAI6_9BACL</name>
<keyword evidence="4 7" id="KW-0406">Ion transport</keyword>
<evidence type="ECO:0000313" key="8">
    <source>
        <dbReference type="EMBL" id="EIT83823.1"/>
    </source>
</evidence>
<dbReference type="Pfam" id="PF00213">
    <property type="entry name" value="OSCP"/>
    <property type="match status" value="1"/>
</dbReference>
<comment type="similarity">
    <text evidence="7">Belongs to the ATPase delta chain family.</text>
</comment>
<organism evidence="8 9">
    <name type="scientific">Fictibacillus macauensis ZFHKF-1</name>
    <dbReference type="NCBI Taxonomy" id="1196324"/>
    <lineage>
        <taxon>Bacteria</taxon>
        <taxon>Bacillati</taxon>
        <taxon>Bacillota</taxon>
        <taxon>Bacilli</taxon>
        <taxon>Bacillales</taxon>
        <taxon>Fictibacillaceae</taxon>
        <taxon>Fictibacillus</taxon>
    </lineage>
</organism>
<keyword evidence="6 7" id="KW-0066">ATP synthesis</keyword>
<evidence type="ECO:0000256" key="1">
    <source>
        <dbReference type="ARBA" id="ARBA00004370"/>
    </source>
</evidence>
<comment type="caution">
    <text evidence="8">The sequence shown here is derived from an EMBL/GenBank/DDBJ whole genome shotgun (WGS) entry which is preliminary data.</text>
</comment>
<evidence type="ECO:0000256" key="5">
    <source>
        <dbReference type="ARBA" id="ARBA00023136"/>
    </source>
</evidence>
<evidence type="ECO:0000256" key="4">
    <source>
        <dbReference type="ARBA" id="ARBA00023065"/>
    </source>
</evidence>
<dbReference type="STRING" id="1196324.A374_18384"/>
<dbReference type="SUPFAM" id="SSF47928">
    <property type="entry name" value="N-terminal domain of the delta subunit of the F1F0-ATP synthase"/>
    <property type="match status" value="1"/>
</dbReference>
<dbReference type="GO" id="GO:0016787">
    <property type="term" value="F:hydrolase activity"/>
    <property type="evidence" value="ECO:0007669"/>
    <property type="project" value="UniProtKB-KW"/>
</dbReference>
<accession>I8UAI6</accession>
<dbReference type="AlphaFoldDB" id="I8UAI6"/>
<sequence>MSKDVTVIAKRYATALYEVATEAELLAFEEELRVVKEVMMNNTELQKILTHPKISSAQKKQLVQDSMGTAISKPVLNTLFLLIDRNRSSLIAEMADQFIQLANDTRGVAEAVVTSVRLLSEDEKAKLAATFAQKVGKKQLRIENKIDPSLIGGIKIRIKNTIFDGSISGKLERMERQLATV</sequence>
<keyword evidence="7" id="KW-0139">CF(1)</keyword>
<dbReference type="PANTHER" id="PTHR11910">
    <property type="entry name" value="ATP SYNTHASE DELTA CHAIN"/>
    <property type="match status" value="1"/>
</dbReference>
<dbReference type="RefSeq" id="WP_007203744.1">
    <property type="nucleotide sequence ID" value="NZ_AKKV01000043.1"/>
</dbReference>
<keyword evidence="8" id="KW-0378">Hydrolase</keyword>
<dbReference type="EMBL" id="AKKV01000043">
    <property type="protein sequence ID" value="EIT83823.1"/>
    <property type="molecule type" value="Genomic_DNA"/>
</dbReference>
<dbReference type="NCBIfam" id="TIGR01145">
    <property type="entry name" value="ATP_synt_delta"/>
    <property type="match status" value="1"/>
</dbReference>
<evidence type="ECO:0000256" key="3">
    <source>
        <dbReference type="ARBA" id="ARBA00022781"/>
    </source>
</evidence>
<dbReference type="HAMAP" id="MF_01416">
    <property type="entry name" value="ATP_synth_delta_bact"/>
    <property type="match status" value="1"/>
</dbReference>